<dbReference type="Gene3D" id="3.90.1150.10">
    <property type="entry name" value="Aspartate Aminotransferase, domain 1"/>
    <property type="match status" value="1"/>
</dbReference>
<dbReference type="InterPro" id="IPR015422">
    <property type="entry name" value="PyrdxlP-dep_Trfase_small"/>
</dbReference>
<protein>
    <submittedName>
        <fullName evidence="6">GntR family transcriptional regulator</fullName>
    </submittedName>
</protein>
<keyword evidence="3" id="KW-0808">Transferase</keyword>
<dbReference type="PANTHER" id="PTHR42790">
    <property type="entry name" value="AMINOTRANSFERASE"/>
    <property type="match status" value="1"/>
</dbReference>
<sequence length="454" mass="49261">MLMLDPSGLHASLQDPVLGAIDFLNEVIGRYPDAISFAPGAPNPAHLRDIDIGRYVDRYLAYLRCERGFEPDRARRLLHEYGPSRGLINDLVASALRRDQNLNVSPESVVITVGAQEAMLIVLRTLCRSARDLLAVVSPCFVGILGAARLLDIGVVAVDETEQGVDLAGLDDACSAARKEGKRIRALYVAPDYANPSGTVLGLAERRQLLDLAERHDLLLIEDNAYGFTAPPGEEIPSLKALDERGRVILLGTFAKICLPGARVGYVLADQLLRSAGGSSRRLADELAAVKSMVTVNTSPISQAVIGGMLLERGGSLASLARERSDLYRRNLGVLLDSLERHLSAAGGLPPGLSWNRPAGGFFVRVRLPVPADAALLELSASKYRVLWTPMSTFYLSNAGDNELRLSCSYLTPEQIDEGVARLVALFRDIELPTRSGMETNRRSRAPRGRTHLP</sequence>
<dbReference type="AlphaFoldDB" id="A0A3S7UZV2"/>
<dbReference type="SUPFAM" id="SSF53383">
    <property type="entry name" value="PLP-dependent transferases"/>
    <property type="match status" value="1"/>
</dbReference>
<dbReference type="GO" id="GO:1901605">
    <property type="term" value="P:alpha-amino acid metabolic process"/>
    <property type="evidence" value="ECO:0007669"/>
    <property type="project" value="TreeGrafter"/>
</dbReference>
<keyword evidence="2" id="KW-0032">Aminotransferase</keyword>
<dbReference type="InterPro" id="IPR015421">
    <property type="entry name" value="PyrdxlP-dep_Trfase_major"/>
</dbReference>
<evidence type="ECO:0000259" key="5">
    <source>
        <dbReference type="Pfam" id="PF00155"/>
    </source>
</evidence>
<comment type="cofactor">
    <cofactor evidence="1">
        <name>pyridoxal 5'-phosphate</name>
        <dbReference type="ChEBI" id="CHEBI:597326"/>
    </cofactor>
</comment>
<evidence type="ECO:0000256" key="4">
    <source>
        <dbReference type="ARBA" id="ARBA00022898"/>
    </source>
</evidence>
<evidence type="ECO:0000256" key="3">
    <source>
        <dbReference type="ARBA" id="ARBA00022679"/>
    </source>
</evidence>
<keyword evidence="4" id="KW-0663">Pyridoxal phosphate</keyword>
<dbReference type="EMBL" id="MH908920">
    <property type="protein sequence ID" value="AYM54257.1"/>
    <property type="molecule type" value="Genomic_DNA"/>
</dbReference>
<dbReference type="PANTHER" id="PTHR42790:SF19">
    <property type="entry name" value="KYNURENINE_ALPHA-AMINOADIPATE AMINOTRANSFERASE, MITOCHONDRIAL"/>
    <property type="match status" value="1"/>
</dbReference>
<reference evidence="6" key="1">
    <citation type="journal article" date="2018" name="J. Ind. Microbiol. Biotechnol.">
        <title>Genome mining reveals uncommon alkylpyrones as type III PKS products from myxobacteria.</title>
        <authorList>
            <person name="Hug J.J."/>
            <person name="Panter F."/>
            <person name="Krug D."/>
            <person name="Muller R."/>
        </authorList>
    </citation>
    <scope>NUCLEOTIDE SEQUENCE</scope>
    <source>
        <strain evidence="6">So ce1128</strain>
    </source>
</reference>
<dbReference type="InterPro" id="IPR004839">
    <property type="entry name" value="Aminotransferase_I/II_large"/>
</dbReference>
<dbReference type="CDD" id="cd00609">
    <property type="entry name" value="AAT_like"/>
    <property type="match status" value="1"/>
</dbReference>
<dbReference type="InterPro" id="IPR050859">
    <property type="entry name" value="Class-I_PLP-dep_aminotransf"/>
</dbReference>
<proteinExistence type="predicted"/>
<evidence type="ECO:0000313" key="6">
    <source>
        <dbReference type="EMBL" id="AYM54257.1"/>
    </source>
</evidence>
<dbReference type="GO" id="GO:0030170">
    <property type="term" value="F:pyridoxal phosphate binding"/>
    <property type="evidence" value="ECO:0007669"/>
    <property type="project" value="InterPro"/>
</dbReference>
<organism evidence="6">
    <name type="scientific">Sorangium cellulosum</name>
    <name type="common">Polyangium cellulosum</name>
    <dbReference type="NCBI Taxonomy" id="56"/>
    <lineage>
        <taxon>Bacteria</taxon>
        <taxon>Pseudomonadati</taxon>
        <taxon>Myxococcota</taxon>
        <taxon>Polyangia</taxon>
        <taxon>Polyangiales</taxon>
        <taxon>Polyangiaceae</taxon>
        <taxon>Sorangium</taxon>
    </lineage>
</organism>
<accession>A0A3S7UZV2</accession>
<feature type="domain" description="Aminotransferase class I/classII large" evidence="5">
    <location>
        <begin position="74"/>
        <end position="423"/>
    </location>
</feature>
<dbReference type="GO" id="GO:0008483">
    <property type="term" value="F:transaminase activity"/>
    <property type="evidence" value="ECO:0007669"/>
    <property type="project" value="UniProtKB-KW"/>
</dbReference>
<evidence type="ECO:0000256" key="1">
    <source>
        <dbReference type="ARBA" id="ARBA00001933"/>
    </source>
</evidence>
<dbReference type="InterPro" id="IPR015424">
    <property type="entry name" value="PyrdxlP-dep_Trfase"/>
</dbReference>
<dbReference type="Pfam" id="PF00155">
    <property type="entry name" value="Aminotran_1_2"/>
    <property type="match status" value="1"/>
</dbReference>
<evidence type="ECO:0000256" key="2">
    <source>
        <dbReference type="ARBA" id="ARBA00022576"/>
    </source>
</evidence>
<dbReference type="Gene3D" id="3.40.640.10">
    <property type="entry name" value="Type I PLP-dependent aspartate aminotransferase-like (Major domain)"/>
    <property type="match status" value="1"/>
</dbReference>
<name>A0A3S7UZV2_SORCE</name>